<dbReference type="InterPro" id="IPR030379">
    <property type="entry name" value="G_SEPTIN_dom"/>
</dbReference>
<dbReference type="EMBL" id="JAAKFY010000022">
    <property type="protein sequence ID" value="KAF3838202.1"/>
    <property type="molecule type" value="Genomic_DNA"/>
</dbReference>
<feature type="non-terminal residue" evidence="6">
    <location>
        <position position="783"/>
    </location>
</feature>
<evidence type="ECO:0000313" key="7">
    <source>
        <dbReference type="Proteomes" id="UP000518266"/>
    </source>
</evidence>
<sequence length="783" mass="89220">MLAAGLATCAPGGNHIFQLLVHIGAILFKDHDTQRAVVEGDARGPRHRGVKVLIDDALHHGVDRRAVDESQGPRADAAAVPGVVLGWKYNPVFQFKLVESHPEIIQGTIACREFRAGEKLRQVEFRNFISLFALCRFPLPSPLSPNPLFCFESHLLVKSVPCGFWPLTHDGIVQKPLVVDFAGVIEIKKQKRGIQERPEKRCDIDLHPVPPAPPGCADCEVPSMVDAGTQRTLVEVLQLLQTQVAYRVDGPWFHLDPPCSDRALSSGEKMLLYGINHPACLGSVRRWKRKAAILFVVHLRFFLRGCIVRSLSYEVLIAFLHDHKLHLVDLFHHCDAVHQLLEKRSRSDEGRSPCTLLTMAANEVDVFAHEEKRNLELGGHVGFDSLPDQLVSKSVAQGFCFNILCVGETGIGKSTLMNTLFNTIFENEEASHYQSEVQLRPQTYDLQESNVNLKLTVVHTVGFGDQINKGQSHKPILDYIDAQFERYLEEELKIRRSLFNCHDTRIHICLYFIAPTGHSLKSLDLVTMKKLDSKVNIIPVIAKADTVSKSELDKLKIKIMSELVSNGVQIYQFPTEDEAVAEINTSMNTHLPFAVVGSVEDVKVGNKMVKARLYPWGSVQVENENHCDFVKLREMLLRVNMEDLREQTHARHYELYRRCKLEEMGFKDTGPDSQSFSLQETYEAKRKEFLVDLQRKEEEMRQMFVSKVKETEAELKEKEKELHERFEQLKRMHQDEKKNLEEKRRDLEEEMNAFNRRKVAAETLMGQALQGCSQPFKKDKDKK</sequence>
<dbReference type="AlphaFoldDB" id="A0A7J5XM84"/>
<dbReference type="InterPro" id="IPR027417">
    <property type="entry name" value="P-loop_NTPase"/>
</dbReference>
<evidence type="ECO:0000256" key="1">
    <source>
        <dbReference type="ARBA" id="ARBA00022741"/>
    </source>
</evidence>
<dbReference type="PROSITE" id="PS51719">
    <property type="entry name" value="G_SEPTIN"/>
    <property type="match status" value="1"/>
</dbReference>
<proteinExistence type="inferred from homology"/>
<name>A0A7J5XM84_DISMA</name>
<dbReference type="PANTHER" id="PTHR18884">
    <property type="entry name" value="SEPTIN"/>
    <property type="match status" value="1"/>
</dbReference>
<dbReference type="CDD" id="cd01850">
    <property type="entry name" value="CDC_Septin"/>
    <property type="match status" value="1"/>
</dbReference>
<dbReference type="Proteomes" id="UP000518266">
    <property type="component" value="Unassembled WGS sequence"/>
</dbReference>
<organism evidence="6 7">
    <name type="scientific">Dissostichus mawsoni</name>
    <name type="common">Antarctic cod</name>
    <dbReference type="NCBI Taxonomy" id="36200"/>
    <lineage>
        <taxon>Eukaryota</taxon>
        <taxon>Metazoa</taxon>
        <taxon>Chordata</taxon>
        <taxon>Craniata</taxon>
        <taxon>Vertebrata</taxon>
        <taxon>Euteleostomi</taxon>
        <taxon>Actinopterygii</taxon>
        <taxon>Neopterygii</taxon>
        <taxon>Teleostei</taxon>
        <taxon>Neoteleostei</taxon>
        <taxon>Acanthomorphata</taxon>
        <taxon>Eupercaria</taxon>
        <taxon>Perciformes</taxon>
        <taxon>Notothenioidei</taxon>
        <taxon>Nototheniidae</taxon>
        <taxon>Dissostichus</taxon>
    </lineage>
</organism>
<protein>
    <recommendedName>
        <fullName evidence="5">Septin-type G domain-containing protein</fullName>
    </recommendedName>
</protein>
<dbReference type="GO" id="GO:0005525">
    <property type="term" value="F:GTP binding"/>
    <property type="evidence" value="ECO:0007669"/>
    <property type="project" value="UniProtKB-KW"/>
</dbReference>
<evidence type="ECO:0000259" key="5">
    <source>
        <dbReference type="PROSITE" id="PS51719"/>
    </source>
</evidence>
<dbReference type="OrthoDB" id="416553at2759"/>
<feature type="domain" description="Septin-type G" evidence="5">
    <location>
        <begin position="397"/>
        <end position="663"/>
    </location>
</feature>
<dbReference type="Gene3D" id="3.40.50.300">
    <property type="entry name" value="P-loop containing nucleotide triphosphate hydrolases"/>
    <property type="match status" value="1"/>
</dbReference>
<gene>
    <name evidence="6" type="ORF">F7725_009970</name>
</gene>
<keyword evidence="2 3" id="KW-0342">GTP-binding</keyword>
<dbReference type="SUPFAM" id="SSF52540">
    <property type="entry name" value="P-loop containing nucleoside triphosphate hydrolases"/>
    <property type="match status" value="1"/>
</dbReference>
<keyword evidence="7" id="KW-1185">Reference proteome</keyword>
<comment type="caution">
    <text evidence="6">The sequence shown here is derived from an EMBL/GenBank/DDBJ whole genome shotgun (WGS) entry which is preliminary data.</text>
</comment>
<keyword evidence="4" id="KW-0175">Coiled coil</keyword>
<dbReference type="FunFam" id="3.40.50.300:FF:000036">
    <property type="entry name" value="septin-6 isoform X2"/>
    <property type="match status" value="1"/>
</dbReference>
<feature type="coiled-coil region" evidence="4">
    <location>
        <begin position="679"/>
        <end position="764"/>
    </location>
</feature>
<reference evidence="6 7" key="1">
    <citation type="submission" date="2020-03" db="EMBL/GenBank/DDBJ databases">
        <title>Dissostichus mawsoni Genome sequencing and assembly.</title>
        <authorList>
            <person name="Park H."/>
        </authorList>
    </citation>
    <scope>NUCLEOTIDE SEQUENCE [LARGE SCALE GENOMIC DNA]</scope>
    <source>
        <strain evidence="6">DM0001</strain>
        <tissue evidence="6">Muscle</tissue>
    </source>
</reference>
<comment type="similarity">
    <text evidence="3">Belongs to the TRAFAC class TrmE-Era-EngA-EngB-Septin-like GTPase superfamily. Septin GTPase family.</text>
</comment>
<evidence type="ECO:0000256" key="3">
    <source>
        <dbReference type="RuleBase" id="RU004560"/>
    </source>
</evidence>
<accession>A0A7J5XM84</accession>
<evidence type="ECO:0000313" key="6">
    <source>
        <dbReference type="EMBL" id="KAF3838202.1"/>
    </source>
</evidence>
<dbReference type="InterPro" id="IPR016491">
    <property type="entry name" value="Septin"/>
</dbReference>
<dbReference type="Pfam" id="PF00735">
    <property type="entry name" value="Septin"/>
    <property type="match status" value="1"/>
</dbReference>
<evidence type="ECO:0000256" key="4">
    <source>
        <dbReference type="SAM" id="Coils"/>
    </source>
</evidence>
<evidence type="ECO:0000256" key="2">
    <source>
        <dbReference type="ARBA" id="ARBA00023134"/>
    </source>
</evidence>
<keyword evidence="1 3" id="KW-0547">Nucleotide-binding</keyword>